<protein>
    <recommendedName>
        <fullName evidence="2">SANTA domain-containing protein</fullName>
    </recommendedName>
</protein>
<gene>
    <name evidence="3" type="ORF">ZOSMA_30G00570</name>
</gene>
<comment type="caution">
    <text evidence="3">The sequence shown here is derived from an EMBL/GenBank/DDBJ whole genome shotgun (WGS) entry which is preliminary data.</text>
</comment>
<dbReference type="InterPro" id="IPR053090">
    <property type="entry name" value="Centromere_KNL-2_homolog"/>
</dbReference>
<dbReference type="PRINTS" id="PR00929">
    <property type="entry name" value="ATHOOK"/>
</dbReference>
<dbReference type="Pfam" id="PF02178">
    <property type="entry name" value="AT_hook"/>
    <property type="match status" value="3"/>
</dbReference>
<dbReference type="SMART" id="SM00384">
    <property type="entry name" value="AT_hook"/>
    <property type="match status" value="3"/>
</dbReference>
<dbReference type="GO" id="GO:0003677">
    <property type="term" value="F:DNA binding"/>
    <property type="evidence" value="ECO:0007669"/>
    <property type="project" value="InterPro"/>
</dbReference>
<dbReference type="AlphaFoldDB" id="A0A0K9PC05"/>
<evidence type="ECO:0000313" key="3">
    <source>
        <dbReference type="EMBL" id="KMZ65777.1"/>
    </source>
</evidence>
<dbReference type="PANTHER" id="PTHR35311:SF1">
    <property type="entry name" value="PROTEIN EMBRYO DEFECTIVE 1674"/>
    <property type="match status" value="1"/>
</dbReference>
<dbReference type="OrthoDB" id="118550at2759"/>
<name>A0A0K9PC05_ZOSMR</name>
<proteinExistence type="predicted"/>
<evidence type="ECO:0000313" key="4">
    <source>
        <dbReference type="Proteomes" id="UP000036987"/>
    </source>
</evidence>
<evidence type="ECO:0000259" key="2">
    <source>
        <dbReference type="Pfam" id="PF09133"/>
    </source>
</evidence>
<dbReference type="Pfam" id="PF09133">
    <property type="entry name" value="SANTA"/>
    <property type="match status" value="1"/>
</dbReference>
<feature type="domain" description="SANTA" evidence="2">
    <location>
        <begin position="37"/>
        <end position="129"/>
    </location>
</feature>
<feature type="region of interest" description="Disordered" evidence="1">
    <location>
        <begin position="251"/>
        <end position="376"/>
    </location>
</feature>
<accession>A0A0K9PC05</accession>
<feature type="compositionally biased region" description="Basic residues" evidence="1">
    <location>
        <begin position="325"/>
        <end position="335"/>
    </location>
</feature>
<reference evidence="4" key="1">
    <citation type="journal article" date="2016" name="Nature">
        <title>The genome of the seagrass Zostera marina reveals angiosperm adaptation to the sea.</title>
        <authorList>
            <person name="Olsen J.L."/>
            <person name="Rouze P."/>
            <person name="Verhelst B."/>
            <person name="Lin Y.-C."/>
            <person name="Bayer T."/>
            <person name="Collen J."/>
            <person name="Dattolo E."/>
            <person name="De Paoli E."/>
            <person name="Dittami S."/>
            <person name="Maumus F."/>
            <person name="Michel G."/>
            <person name="Kersting A."/>
            <person name="Lauritano C."/>
            <person name="Lohaus R."/>
            <person name="Toepel M."/>
            <person name="Tonon T."/>
            <person name="Vanneste K."/>
            <person name="Amirebrahimi M."/>
            <person name="Brakel J."/>
            <person name="Bostroem C."/>
            <person name="Chovatia M."/>
            <person name="Grimwood J."/>
            <person name="Jenkins J.W."/>
            <person name="Jueterbock A."/>
            <person name="Mraz A."/>
            <person name="Stam W.T."/>
            <person name="Tice H."/>
            <person name="Bornberg-Bauer E."/>
            <person name="Green P.J."/>
            <person name="Pearson G.A."/>
            <person name="Procaccini G."/>
            <person name="Duarte C.M."/>
            <person name="Schmutz J."/>
            <person name="Reusch T.B.H."/>
            <person name="Van de Peer Y."/>
        </authorList>
    </citation>
    <scope>NUCLEOTIDE SEQUENCE [LARGE SCALE GENOMIC DNA]</scope>
    <source>
        <strain evidence="4">cv. Finnish</strain>
    </source>
</reference>
<feature type="compositionally biased region" description="Polar residues" evidence="1">
    <location>
        <begin position="265"/>
        <end position="278"/>
    </location>
</feature>
<organism evidence="3 4">
    <name type="scientific">Zostera marina</name>
    <name type="common">Eelgrass</name>
    <dbReference type="NCBI Taxonomy" id="29655"/>
    <lineage>
        <taxon>Eukaryota</taxon>
        <taxon>Viridiplantae</taxon>
        <taxon>Streptophyta</taxon>
        <taxon>Embryophyta</taxon>
        <taxon>Tracheophyta</taxon>
        <taxon>Spermatophyta</taxon>
        <taxon>Magnoliopsida</taxon>
        <taxon>Liliopsida</taxon>
        <taxon>Zosteraceae</taxon>
        <taxon>Zostera</taxon>
    </lineage>
</organism>
<evidence type="ECO:0000256" key="1">
    <source>
        <dbReference type="SAM" id="MobiDB-lite"/>
    </source>
</evidence>
<dbReference type="InterPro" id="IPR015216">
    <property type="entry name" value="SANTA"/>
</dbReference>
<keyword evidence="4" id="KW-1185">Reference proteome</keyword>
<dbReference type="Proteomes" id="UP000036987">
    <property type="component" value="Unassembled WGS sequence"/>
</dbReference>
<dbReference type="EMBL" id="LFYR01001011">
    <property type="protein sequence ID" value="KMZ65777.1"/>
    <property type="molecule type" value="Genomic_DNA"/>
</dbReference>
<dbReference type="STRING" id="29655.A0A0K9PC05"/>
<sequence>MVYDSPIMVKNATFFCKGAADSPQTSTNKMTPSRRSVFLSDWWLVDTKDNDGGRKLAVGGKNYNRLNMVREFTSAFICKRVDAFTLETIDGFTIVIDGPVNQNRSKLNGFSVEVCSQFLMGFPVNWETYTVDFFPKESISEFANSSGGNILHRPSSIPQDGSPASKIAAFIKLAEYDIYQRSRKRERENCDTCIGNTVKIELNDGSVSPTSELNFPRSTRLMKIEKIETPTGNEIHLQTPLDSPVSCDKLQFSSEPKRKRGRPSKTGNEIHLQTSLDSPVSCDKLQFSSEPKRKRGRPSKAGNEIHLQNPLDSPVSCDKLQFFSKPKRKRGRPSKASKLSNHSSKEGCGQKFKKAKELDSPDQGQFTRDRDPSLFSSPELLNLRRSRSGRLLVPMLDVQQRLIHDGDGSIIGIMKSYQNEDPPSSSRTGNQ</sequence>
<dbReference type="InterPro" id="IPR017956">
    <property type="entry name" value="AT_hook_DNA-bd_motif"/>
</dbReference>
<dbReference type="PANTHER" id="PTHR35311">
    <property type="entry name" value="KINETOCHORE-ASSOCIATED PROTEIN KNL-2 HOMOLOG"/>
    <property type="match status" value="1"/>
</dbReference>